<name>M1MMS1_9CLOT</name>
<organism evidence="7 8">
    <name type="scientific">Clostridium saccharoperbutylacetonicum N1-4(HMT)</name>
    <dbReference type="NCBI Taxonomy" id="931276"/>
    <lineage>
        <taxon>Bacteria</taxon>
        <taxon>Bacillati</taxon>
        <taxon>Bacillota</taxon>
        <taxon>Clostridia</taxon>
        <taxon>Eubacteriales</taxon>
        <taxon>Clostridiaceae</taxon>
        <taxon>Clostridium</taxon>
    </lineage>
</organism>
<evidence type="ECO:0000256" key="5">
    <source>
        <dbReference type="ARBA" id="ARBA00023459"/>
    </source>
</evidence>
<keyword evidence="8" id="KW-1185">Reference proteome</keyword>
<dbReference type="Proteomes" id="UP000011728">
    <property type="component" value="Chromosome"/>
</dbReference>
<dbReference type="GO" id="GO:0046872">
    <property type="term" value="F:metal ion binding"/>
    <property type="evidence" value="ECO:0007669"/>
    <property type="project" value="UniProtKB-KW"/>
</dbReference>
<gene>
    <name evidence="7" type="ORF">Cspa_c22710</name>
</gene>
<dbReference type="EMBL" id="CP004121">
    <property type="protein sequence ID" value="AGF56036.1"/>
    <property type="molecule type" value="Genomic_DNA"/>
</dbReference>
<dbReference type="AlphaFoldDB" id="M1MMS1"/>
<keyword evidence="2" id="KW-0479">Metal-binding</keyword>
<evidence type="ECO:0000256" key="1">
    <source>
        <dbReference type="ARBA" id="ARBA00001947"/>
    </source>
</evidence>
<keyword evidence="3" id="KW-0378">Hydrolase</keyword>
<dbReference type="InterPro" id="IPR041526">
    <property type="entry name" value="DAPG_hydrolase"/>
</dbReference>
<dbReference type="GO" id="GO:0016787">
    <property type="term" value="F:hydrolase activity"/>
    <property type="evidence" value="ECO:0007669"/>
    <property type="project" value="UniProtKB-KW"/>
</dbReference>
<feature type="domain" description="DAPG hydrolase PhiG" evidence="6">
    <location>
        <begin position="51"/>
        <end position="266"/>
    </location>
</feature>
<evidence type="ECO:0000313" key="8">
    <source>
        <dbReference type="Proteomes" id="UP000011728"/>
    </source>
</evidence>
<accession>M1MMS1</accession>
<evidence type="ECO:0000256" key="3">
    <source>
        <dbReference type="ARBA" id="ARBA00022801"/>
    </source>
</evidence>
<dbReference type="Pfam" id="PF18089">
    <property type="entry name" value="DAPG_hydrolase"/>
    <property type="match status" value="1"/>
</dbReference>
<dbReference type="STRING" id="36745.CLSAP_20850"/>
<dbReference type="PATRIC" id="fig|931276.5.peg.2270"/>
<proteinExistence type="inferred from homology"/>
<evidence type="ECO:0000259" key="6">
    <source>
        <dbReference type="Pfam" id="PF18089"/>
    </source>
</evidence>
<comment type="cofactor">
    <cofactor evidence="1">
        <name>Zn(2+)</name>
        <dbReference type="ChEBI" id="CHEBI:29105"/>
    </cofactor>
</comment>
<evidence type="ECO:0000256" key="2">
    <source>
        <dbReference type="ARBA" id="ARBA00022723"/>
    </source>
</evidence>
<dbReference type="RefSeq" id="WP_015392355.1">
    <property type="nucleotide sequence ID" value="NC_020291.1"/>
</dbReference>
<evidence type="ECO:0000313" key="7">
    <source>
        <dbReference type="EMBL" id="AGF56036.1"/>
    </source>
</evidence>
<comment type="similarity">
    <text evidence="5">Belongs to the DAPG/phloretin hydrolase family.</text>
</comment>
<keyword evidence="4" id="KW-0862">Zinc</keyword>
<evidence type="ECO:0000256" key="4">
    <source>
        <dbReference type="ARBA" id="ARBA00022833"/>
    </source>
</evidence>
<sequence length="273" mass="30976">MLKDLKKELTSEEEKRPYSKYFNQSIANPNEELLEILKKGPMDPSKAIMPEDIRHLLEAGYDEVETGYCILPNGTGYVAVNNKFPGVTLDMINWWFAWHALEDMRYMLWFRKGHFGISVSDEDREIILNPNTPMLEKFQGRTHYVIEDAGNGPEDIQISFLKPEQLGFTADELKEKKATVVSANGLSQARAGGPKAPAIMIHYFRETPDGVESRSRFWMGYNMIDGKPCKLLPDGIQIPVQAPMGLAFHNVEEYSNLAVILPSLYKEMNGEIS</sequence>
<dbReference type="KEGG" id="csr:Cspa_c22710"/>
<dbReference type="HOGENOM" id="CLU_055313_0_0_9"/>
<reference evidence="7 8" key="1">
    <citation type="submission" date="2013-02" db="EMBL/GenBank/DDBJ databases">
        <title>Genome sequence of Clostridium saccharoperbutylacetonicum N1-4(HMT).</title>
        <authorList>
            <person name="Poehlein A."/>
            <person name="Daniel R."/>
        </authorList>
    </citation>
    <scope>NUCLEOTIDE SEQUENCE [LARGE SCALE GENOMIC DNA]</scope>
    <source>
        <strain evidence="8">N1-4(HMT)</strain>
    </source>
</reference>
<protein>
    <recommendedName>
        <fullName evidence="6">DAPG hydrolase PhiG domain-containing protein</fullName>
    </recommendedName>
</protein>
<dbReference type="eggNOG" id="ENOG502Z8Q4">
    <property type="taxonomic scope" value="Bacteria"/>
</dbReference>
<dbReference type="OrthoDB" id="2052122at2"/>